<keyword evidence="5 7" id="KW-0472">Membrane</keyword>
<dbReference type="SUPFAM" id="SSF47928">
    <property type="entry name" value="N-terminal domain of the delta subunit of the F1F0-ATP synthase"/>
    <property type="match status" value="1"/>
</dbReference>
<keyword evidence="4 7" id="KW-0406">Ion transport</keyword>
<comment type="function">
    <text evidence="7">This protein is part of the stalk that links CF(0) to CF(1). It either transmits conformational changes from CF(0) to CF(1) or is implicated in proton conduction.</text>
</comment>
<dbReference type="PRINTS" id="PR00125">
    <property type="entry name" value="ATPASEDELTA"/>
</dbReference>
<dbReference type="GO" id="GO:0045259">
    <property type="term" value="C:proton-transporting ATP synthase complex"/>
    <property type="evidence" value="ECO:0007669"/>
    <property type="project" value="UniProtKB-KW"/>
</dbReference>
<evidence type="ECO:0000256" key="4">
    <source>
        <dbReference type="ARBA" id="ARBA00023065"/>
    </source>
</evidence>
<protein>
    <recommendedName>
        <fullName evidence="7">ATP synthase subunit delta</fullName>
    </recommendedName>
    <alternativeName>
        <fullName evidence="7">ATP synthase F(1) sector subunit delta</fullName>
    </alternativeName>
    <alternativeName>
        <fullName evidence="7">F-type ATPase subunit delta</fullName>
        <shortName evidence="7">F-ATPase subunit delta</shortName>
    </alternativeName>
</protein>
<dbReference type="HAMAP" id="MF_01416">
    <property type="entry name" value="ATP_synth_delta_bact"/>
    <property type="match status" value="1"/>
</dbReference>
<comment type="subcellular location">
    <subcellularLocation>
        <location evidence="7">Cell membrane</location>
        <topology evidence="7">Peripheral membrane protein</topology>
    </subcellularLocation>
    <subcellularLocation>
        <location evidence="1">Membrane</location>
    </subcellularLocation>
</comment>
<dbReference type="InterPro" id="IPR026015">
    <property type="entry name" value="ATP_synth_OSCP/delta_N_sf"/>
</dbReference>
<gene>
    <name evidence="7" type="primary">atpH</name>
</gene>
<dbReference type="GO" id="GO:0005886">
    <property type="term" value="C:plasma membrane"/>
    <property type="evidence" value="ECO:0007669"/>
    <property type="project" value="UniProtKB-SubCell"/>
</dbReference>
<comment type="similarity">
    <text evidence="7">Belongs to the ATPase delta chain family.</text>
</comment>
<evidence type="ECO:0000256" key="7">
    <source>
        <dbReference type="HAMAP-Rule" id="MF_01416"/>
    </source>
</evidence>
<accession>S5DPE6</accession>
<evidence type="ECO:0000256" key="2">
    <source>
        <dbReference type="ARBA" id="ARBA00022448"/>
    </source>
</evidence>
<comment type="function">
    <text evidence="7">F(1)F(0) ATP synthase produces ATP from ADP in the presence of a proton or sodium gradient. F-type ATPases consist of two structural domains, F(1) containing the extramembraneous catalytic core and F(0) containing the membrane proton channel, linked together by a central stalk and a peripheral stalk. During catalysis, ATP synthesis in the catalytic domain of F(1) is coupled via a rotary mechanism of the central stalk subunits to proton translocation.</text>
</comment>
<evidence type="ECO:0000256" key="1">
    <source>
        <dbReference type="ARBA" id="ARBA00004370"/>
    </source>
</evidence>
<keyword evidence="6 7" id="KW-0066">ATP synthesis</keyword>
<dbReference type="InterPro" id="IPR000711">
    <property type="entry name" value="ATPase_OSCP/dsu"/>
</dbReference>
<dbReference type="Gene3D" id="1.10.520.20">
    <property type="entry name" value="N-terminal domain of the delta subunit of the F1F0-ATP synthase"/>
    <property type="match status" value="1"/>
</dbReference>
<dbReference type="AlphaFoldDB" id="S5DPE6"/>
<name>S5DPE6_9ACTN</name>
<dbReference type="EMBL" id="KC811109">
    <property type="protein sequence ID" value="AGQ18715.1"/>
    <property type="molecule type" value="Genomic_DNA"/>
</dbReference>
<evidence type="ECO:0000256" key="6">
    <source>
        <dbReference type="ARBA" id="ARBA00023310"/>
    </source>
</evidence>
<organism evidence="8">
    <name type="scientific">Candidatus Actinomarina minuta</name>
    <dbReference type="NCBI Taxonomy" id="1389454"/>
    <lineage>
        <taxon>Bacteria</taxon>
        <taxon>Bacillati</taxon>
        <taxon>Actinomycetota</taxon>
        <taxon>Actinomycetes</taxon>
        <taxon>Candidatus Actinomarinidae</taxon>
        <taxon>Candidatus Actinomarinales</taxon>
        <taxon>Candidatus Actinomarineae</taxon>
        <taxon>Candidatus Actinomarinaceae</taxon>
        <taxon>Candidatus Actinomarina</taxon>
    </lineage>
</organism>
<sequence>MGTESFSKGLVEIISSSDESAKIEEEFLQVLQALNGNSEALDVFRNFGIPADKKIEAISNIFSSRVTSMTLDLVTLTISQGFADNLSEIEQQVSNYIAEKRGAALAKVVSAVELNESTQKSLKAALKNKLGRDVELSLKVDTSVIGGIKVSIGERTFDGLLSSKFSDIKTVLEGR</sequence>
<proteinExistence type="inferred from homology"/>
<keyword evidence="3 7" id="KW-0375">Hydrogen ion transport</keyword>
<keyword evidence="7" id="KW-0139">CF(1)</keyword>
<reference evidence="8" key="1">
    <citation type="journal article" date="2013" name="Sci. Rep.">
        <title>Metagenomics uncovers a new group of low GC and ultra-small marine Actinobacteria.</title>
        <authorList>
            <person name="Ghai R."/>
            <person name="Mizuno C.M."/>
            <person name="Picazo A."/>
            <person name="Camacho A."/>
            <person name="Rodriguez-Valera F."/>
        </authorList>
    </citation>
    <scope>NUCLEOTIDE SEQUENCE</scope>
</reference>
<evidence type="ECO:0000256" key="5">
    <source>
        <dbReference type="ARBA" id="ARBA00023136"/>
    </source>
</evidence>
<dbReference type="PANTHER" id="PTHR11910">
    <property type="entry name" value="ATP SYNTHASE DELTA CHAIN"/>
    <property type="match status" value="1"/>
</dbReference>
<keyword evidence="7" id="KW-1003">Cell membrane</keyword>
<dbReference type="NCBIfam" id="TIGR01145">
    <property type="entry name" value="ATP_synt_delta"/>
    <property type="match status" value="1"/>
</dbReference>
<evidence type="ECO:0000256" key="3">
    <source>
        <dbReference type="ARBA" id="ARBA00022781"/>
    </source>
</evidence>
<keyword evidence="2 7" id="KW-0813">Transport</keyword>
<dbReference type="Pfam" id="PF00213">
    <property type="entry name" value="OSCP"/>
    <property type="match status" value="1"/>
</dbReference>
<evidence type="ECO:0000313" key="8">
    <source>
        <dbReference type="EMBL" id="AGQ18715.1"/>
    </source>
</evidence>
<dbReference type="GO" id="GO:0046933">
    <property type="term" value="F:proton-transporting ATP synthase activity, rotational mechanism"/>
    <property type="evidence" value="ECO:0007669"/>
    <property type="project" value="UniProtKB-UniRule"/>
</dbReference>